<accession>A0A4C1W8X6</accession>
<sequence>MRDFGISLHTCTTTIKVVVRAAVGHRHVSAGARRRRSAVDDRAGGRRPRPAPTRAPRARAAPSPLFAYYPKHHIHGLMLDAPAYPQIVDRPAPLNWYGTPSTLSCSTKMGRFDR</sequence>
<organism evidence="2 3">
    <name type="scientific">Eumeta variegata</name>
    <name type="common">Bagworm moth</name>
    <name type="synonym">Eumeta japonica</name>
    <dbReference type="NCBI Taxonomy" id="151549"/>
    <lineage>
        <taxon>Eukaryota</taxon>
        <taxon>Metazoa</taxon>
        <taxon>Ecdysozoa</taxon>
        <taxon>Arthropoda</taxon>
        <taxon>Hexapoda</taxon>
        <taxon>Insecta</taxon>
        <taxon>Pterygota</taxon>
        <taxon>Neoptera</taxon>
        <taxon>Endopterygota</taxon>
        <taxon>Lepidoptera</taxon>
        <taxon>Glossata</taxon>
        <taxon>Ditrysia</taxon>
        <taxon>Tineoidea</taxon>
        <taxon>Psychidae</taxon>
        <taxon>Oiketicinae</taxon>
        <taxon>Eumeta</taxon>
    </lineage>
</organism>
<keyword evidence="3" id="KW-1185">Reference proteome</keyword>
<comment type="caution">
    <text evidence="2">The sequence shown here is derived from an EMBL/GenBank/DDBJ whole genome shotgun (WGS) entry which is preliminary data.</text>
</comment>
<evidence type="ECO:0000313" key="2">
    <source>
        <dbReference type="EMBL" id="GBP46979.1"/>
    </source>
</evidence>
<feature type="compositionally biased region" description="Basic residues" evidence="1">
    <location>
        <begin position="27"/>
        <end position="36"/>
    </location>
</feature>
<gene>
    <name evidence="2" type="ORF">EVAR_32498_1</name>
</gene>
<evidence type="ECO:0000256" key="1">
    <source>
        <dbReference type="SAM" id="MobiDB-lite"/>
    </source>
</evidence>
<proteinExistence type="predicted"/>
<dbReference type="Proteomes" id="UP000299102">
    <property type="component" value="Unassembled WGS sequence"/>
</dbReference>
<protein>
    <submittedName>
        <fullName evidence="2">Uncharacterized protein</fullName>
    </submittedName>
</protein>
<dbReference type="EMBL" id="BGZK01000493">
    <property type="protein sequence ID" value="GBP46979.1"/>
    <property type="molecule type" value="Genomic_DNA"/>
</dbReference>
<evidence type="ECO:0000313" key="3">
    <source>
        <dbReference type="Proteomes" id="UP000299102"/>
    </source>
</evidence>
<reference evidence="2 3" key="1">
    <citation type="journal article" date="2019" name="Commun. Biol.">
        <title>The bagworm genome reveals a unique fibroin gene that provides high tensile strength.</title>
        <authorList>
            <person name="Kono N."/>
            <person name="Nakamura H."/>
            <person name="Ohtoshi R."/>
            <person name="Tomita M."/>
            <person name="Numata K."/>
            <person name="Arakawa K."/>
        </authorList>
    </citation>
    <scope>NUCLEOTIDE SEQUENCE [LARGE SCALE GENOMIC DNA]</scope>
</reference>
<dbReference type="AlphaFoldDB" id="A0A4C1W8X6"/>
<name>A0A4C1W8X6_EUMVA</name>
<feature type="region of interest" description="Disordered" evidence="1">
    <location>
        <begin position="27"/>
        <end position="59"/>
    </location>
</feature>